<reference evidence="3" key="1">
    <citation type="submission" date="2022-06" db="EMBL/GenBank/DDBJ databases">
        <title>Vallitalea longa sp. nov., an anaerobic bacterium isolated from marine sediment.</title>
        <authorList>
            <person name="Hirano S."/>
            <person name="Terahara T."/>
            <person name="Mori K."/>
            <person name="Hamada M."/>
            <person name="Matsumoto R."/>
            <person name="Kobayashi T."/>
        </authorList>
    </citation>
    <scope>NUCLEOTIDE SEQUENCE</scope>
    <source>
        <strain evidence="3">SH18-1</strain>
    </source>
</reference>
<comment type="caution">
    <text evidence="3">The sequence shown here is derived from an EMBL/GenBank/DDBJ whole genome shotgun (WGS) entry which is preliminary data.</text>
</comment>
<dbReference type="PANTHER" id="PTHR46797:SF1">
    <property type="entry name" value="METHYLPHOSPHONATE SYNTHASE"/>
    <property type="match status" value="1"/>
</dbReference>
<evidence type="ECO:0000256" key="1">
    <source>
        <dbReference type="ARBA" id="ARBA00023125"/>
    </source>
</evidence>
<dbReference type="SMART" id="SM00530">
    <property type="entry name" value="HTH_XRE"/>
    <property type="match status" value="1"/>
</dbReference>
<keyword evidence="1" id="KW-0238">DNA-binding</keyword>
<dbReference type="GO" id="GO:0003700">
    <property type="term" value="F:DNA-binding transcription factor activity"/>
    <property type="evidence" value="ECO:0007669"/>
    <property type="project" value="TreeGrafter"/>
</dbReference>
<evidence type="ECO:0000259" key="2">
    <source>
        <dbReference type="PROSITE" id="PS50943"/>
    </source>
</evidence>
<dbReference type="Proteomes" id="UP001144256">
    <property type="component" value="Unassembled WGS sequence"/>
</dbReference>
<dbReference type="PANTHER" id="PTHR46797">
    <property type="entry name" value="HTH-TYPE TRANSCRIPTIONAL REGULATOR"/>
    <property type="match status" value="1"/>
</dbReference>
<dbReference type="CDD" id="cd00093">
    <property type="entry name" value="HTH_XRE"/>
    <property type="match status" value="1"/>
</dbReference>
<dbReference type="InterPro" id="IPR010982">
    <property type="entry name" value="Lambda_DNA-bd_dom_sf"/>
</dbReference>
<dbReference type="GO" id="GO:0005829">
    <property type="term" value="C:cytosol"/>
    <property type="evidence" value="ECO:0007669"/>
    <property type="project" value="TreeGrafter"/>
</dbReference>
<dbReference type="InterPro" id="IPR050807">
    <property type="entry name" value="TransReg_Diox_bact_type"/>
</dbReference>
<gene>
    <name evidence="3" type="ORF">SH1V18_48150</name>
</gene>
<dbReference type="EMBL" id="BRLB01000032">
    <property type="protein sequence ID" value="GKX32335.1"/>
    <property type="molecule type" value="Genomic_DNA"/>
</dbReference>
<protein>
    <recommendedName>
        <fullName evidence="2">HTH cro/C1-type domain-containing protein</fullName>
    </recommendedName>
</protein>
<accession>A0A9W5YDY3</accession>
<evidence type="ECO:0000313" key="3">
    <source>
        <dbReference type="EMBL" id="GKX32335.1"/>
    </source>
</evidence>
<name>A0A9W5YDY3_9FIRM</name>
<dbReference type="Pfam" id="PF01381">
    <property type="entry name" value="HTH_3"/>
    <property type="match status" value="1"/>
</dbReference>
<dbReference type="RefSeq" id="WP_281819823.1">
    <property type="nucleotide sequence ID" value="NZ_BRLB01000032.1"/>
</dbReference>
<feature type="domain" description="HTH cro/C1-type" evidence="2">
    <location>
        <begin position="35"/>
        <end position="89"/>
    </location>
</feature>
<dbReference type="Gene3D" id="1.10.260.40">
    <property type="entry name" value="lambda repressor-like DNA-binding domains"/>
    <property type="match status" value="1"/>
</dbReference>
<dbReference type="AlphaFoldDB" id="A0A9W5YDY3"/>
<organism evidence="3 4">
    <name type="scientific">Vallitalea longa</name>
    <dbReference type="NCBI Taxonomy" id="2936439"/>
    <lineage>
        <taxon>Bacteria</taxon>
        <taxon>Bacillati</taxon>
        <taxon>Bacillota</taxon>
        <taxon>Clostridia</taxon>
        <taxon>Lachnospirales</taxon>
        <taxon>Vallitaleaceae</taxon>
        <taxon>Vallitalea</taxon>
    </lineage>
</organism>
<sequence length="91" mass="10796">MLTEIHSKEIIEKMDNKTKEEYLKYKDNYDIINMLITTRKNMGLTQKELAQRLGLKQQEISKIETKVQMPSYKKLQKIANELGLKLVLIKR</sequence>
<keyword evidence="4" id="KW-1185">Reference proteome</keyword>
<dbReference type="SUPFAM" id="SSF47413">
    <property type="entry name" value="lambda repressor-like DNA-binding domains"/>
    <property type="match status" value="1"/>
</dbReference>
<dbReference type="GO" id="GO:0003677">
    <property type="term" value="F:DNA binding"/>
    <property type="evidence" value="ECO:0007669"/>
    <property type="project" value="UniProtKB-KW"/>
</dbReference>
<dbReference type="InterPro" id="IPR001387">
    <property type="entry name" value="Cro/C1-type_HTH"/>
</dbReference>
<dbReference type="PROSITE" id="PS50943">
    <property type="entry name" value="HTH_CROC1"/>
    <property type="match status" value="1"/>
</dbReference>
<proteinExistence type="predicted"/>
<evidence type="ECO:0000313" key="4">
    <source>
        <dbReference type="Proteomes" id="UP001144256"/>
    </source>
</evidence>